<dbReference type="OrthoDB" id="2418090at2"/>
<dbReference type="AlphaFoldDB" id="A0A372LA07"/>
<comment type="caution">
    <text evidence="1">The sequence shown here is derived from an EMBL/GenBank/DDBJ whole genome shotgun (WGS) entry which is preliminary data.</text>
</comment>
<dbReference type="Gene3D" id="1.10.760.20">
    <property type="entry name" value="Protein of unknown function DUF3243"/>
    <property type="match status" value="1"/>
</dbReference>
<proteinExistence type="predicted"/>
<accession>A0A372LA07</accession>
<keyword evidence="2" id="KW-1185">Reference proteome</keyword>
<dbReference type="EMBL" id="QVTD01000011">
    <property type="protein sequence ID" value="RFU62059.1"/>
    <property type="molecule type" value="Genomic_DNA"/>
</dbReference>
<organism evidence="1 2">
    <name type="scientific">Peribacillus glennii</name>
    <dbReference type="NCBI Taxonomy" id="2303991"/>
    <lineage>
        <taxon>Bacteria</taxon>
        <taxon>Bacillati</taxon>
        <taxon>Bacillota</taxon>
        <taxon>Bacilli</taxon>
        <taxon>Bacillales</taxon>
        <taxon>Bacillaceae</taxon>
        <taxon>Peribacillus</taxon>
    </lineage>
</organism>
<gene>
    <name evidence="1" type="ORF">D0466_15870</name>
</gene>
<evidence type="ECO:0000313" key="2">
    <source>
        <dbReference type="Proteomes" id="UP000262939"/>
    </source>
</evidence>
<reference evidence="1 2" key="1">
    <citation type="submission" date="2018-08" db="EMBL/GenBank/DDBJ databases">
        <title>Bacillus chawlae sp. nov., Bacillus glennii sp. nov., and Bacillus saganii sp. nov. Isolated from the Vehicle Assembly Building at Kennedy Space Center where the Viking Spacecraft were Assembled.</title>
        <authorList>
            <person name="Seuylemezian A."/>
            <person name="Vaishampayan P."/>
        </authorList>
    </citation>
    <scope>NUCLEOTIDE SEQUENCE [LARGE SCALE GENOMIC DNA]</scope>
    <source>
        <strain evidence="1 2">V44-8</strain>
    </source>
</reference>
<name>A0A372LA07_9BACI</name>
<sequence>MAEREHVVQKDGRVNIENVDEALSKIDPGRVEDIVSNFEIFKKYLHRRLDVAQNIGLNEEQLTNIARKVADYLAEKVEPRNREEKLLQELWNVGNEEERQKLANMLVKLVDEKKYS</sequence>
<dbReference type="InterPro" id="IPR038292">
    <property type="entry name" value="YmfJ/YflH_sf"/>
</dbReference>
<dbReference type="Pfam" id="PF11588">
    <property type="entry name" value="DUF3243"/>
    <property type="match status" value="1"/>
</dbReference>
<dbReference type="InterPro" id="IPR021637">
    <property type="entry name" value="DUF3243"/>
</dbReference>
<dbReference type="Proteomes" id="UP000262939">
    <property type="component" value="Unassembled WGS sequence"/>
</dbReference>
<evidence type="ECO:0000313" key="1">
    <source>
        <dbReference type="EMBL" id="RFU62059.1"/>
    </source>
</evidence>
<protein>
    <submittedName>
        <fullName evidence="1">DUF3243 domain-containing protein</fullName>
    </submittedName>
</protein>
<dbReference type="RefSeq" id="WP_117323517.1">
    <property type="nucleotide sequence ID" value="NZ_QVTD01000011.1"/>
</dbReference>